<keyword evidence="3" id="KW-1185">Reference proteome</keyword>
<dbReference type="HOGENOM" id="CLU_1905141_0_0_10"/>
<dbReference type="RefSeq" id="WP_015754418.1">
    <property type="nucleotide sequence ID" value="NC_013222.1"/>
</dbReference>
<feature type="transmembrane region" description="Helical" evidence="1">
    <location>
        <begin position="71"/>
        <end position="89"/>
    </location>
</feature>
<feature type="transmembrane region" description="Helical" evidence="1">
    <location>
        <begin position="6"/>
        <end position="34"/>
    </location>
</feature>
<proteinExistence type="predicted"/>
<organism evidence="2 3">
    <name type="scientific">Robiginitalea biformata (strain ATCC BAA-864 / DSM 15991 / KCTC 12146 / HTCC2501)</name>
    <dbReference type="NCBI Taxonomy" id="313596"/>
    <lineage>
        <taxon>Bacteria</taxon>
        <taxon>Pseudomonadati</taxon>
        <taxon>Bacteroidota</taxon>
        <taxon>Flavobacteriia</taxon>
        <taxon>Flavobacteriales</taxon>
        <taxon>Flavobacteriaceae</taxon>
        <taxon>Robiginitalea</taxon>
    </lineage>
</organism>
<evidence type="ECO:0000313" key="3">
    <source>
        <dbReference type="Proteomes" id="UP000009049"/>
    </source>
</evidence>
<dbReference type="EMBL" id="CP001712">
    <property type="protein sequence ID" value="EAR15097.1"/>
    <property type="molecule type" value="Genomic_DNA"/>
</dbReference>
<evidence type="ECO:0000313" key="2">
    <source>
        <dbReference type="EMBL" id="EAR15097.1"/>
    </source>
</evidence>
<dbReference type="AlphaFoldDB" id="A4CN55"/>
<evidence type="ECO:0000256" key="1">
    <source>
        <dbReference type="SAM" id="Phobius"/>
    </source>
</evidence>
<sequence length="133" mass="15177">MTTKIITLVVLFIASYWGLFALLATILNVPFKLIFGSNNKTGTKKLYWIGHLILVVIIFYVWQLITSNSPTLTLVLILLLSTLLSTIISKKERQLLAKDQINDSNRAKSAFIWNVILIYTIGLISGNFEFVWW</sequence>
<dbReference type="Proteomes" id="UP000009049">
    <property type="component" value="Chromosome"/>
</dbReference>
<feature type="transmembrane region" description="Helical" evidence="1">
    <location>
        <begin position="110"/>
        <end position="132"/>
    </location>
</feature>
<accession>A4CN55</accession>
<dbReference type="KEGG" id="rbi:RB2501_12242"/>
<dbReference type="STRING" id="313596.RB2501_12242"/>
<gene>
    <name evidence="2" type="ordered locus">RB2501_12242</name>
</gene>
<protein>
    <submittedName>
        <fullName evidence="2">Uncharacterized protein</fullName>
    </submittedName>
</protein>
<name>A4CN55_ROBBH</name>
<feature type="transmembrane region" description="Helical" evidence="1">
    <location>
        <begin position="46"/>
        <end position="65"/>
    </location>
</feature>
<keyword evidence="1" id="KW-1133">Transmembrane helix</keyword>
<reference evidence="2 3" key="1">
    <citation type="journal article" date="2009" name="J. Bacteriol.">
        <title>Complete genome sequence of Robiginitalea biformata HTCC2501.</title>
        <authorList>
            <person name="Oh H.M."/>
            <person name="Giovannoni S.J."/>
            <person name="Lee K."/>
            <person name="Ferriera S."/>
            <person name="Johnson J."/>
            <person name="Cho J.C."/>
        </authorList>
    </citation>
    <scope>NUCLEOTIDE SEQUENCE [LARGE SCALE GENOMIC DNA]</scope>
    <source>
        <strain evidence="3">ATCC BAA-864 / HTCC2501 / KCTC 12146</strain>
    </source>
</reference>
<keyword evidence="1" id="KW-0812">Transmembrane</keyword>
<keyword evidence="1" id="KW-0472">Membrane</keyword>